<sequence>MAATNLTGTCPLTQAMLPLLARRSFQTCRLLHPTLRFLPAAGISWIKVWPTLLLALLADPERAFARFPSTSRMVMRTAHHVKDSGLQLRFRNTSAEGDGECAGTSRSKILRTSSCPSNAPFLFLACLLQEPCTVDKMYNHSLTIL</sequence>
<keyword evidence="2" id="KW-1185">Reference proteome</keyword>
<dbReference type="Proteomes" id="UP000504638">
    <property type="component" value="Unplaced"/>
</dbReference>
<name>A0A6G1FYU4_9PEZI</name>
<reference evidence="3" key="3">
    <citation type="submission" date="2025-04" db="UniProtKB">
        <authorList>
            <consortium name="RefSeq"/>
        </authorList>
    </citation>
    <scope>IDENTIFICATION</scope>
    <source>
        <strain evidence="3">CBS 781.70</strain>
    </source>
</reference>
<accession>A0A6G1FYU4</accession>
<reference evidence="3" key="2">
    <citation type="submission" date="2020-04" db="EMBL/GenBank/DDBJ databases">
        <authorList>
            <consortium name="NCBI Genome Project"/>
        </authorList>
    </citation>
    <scope>NUCLEOTIDE SEQUENCE</scope>
    <source>
        <strain evidence="3">CBS 781.70</strain>
    </source>
</reference>
<gene>
    <name evidence="1 3" type="ORF">P152DRAFT_80736</name>
</gene>
<dbReference type="GeneID" id="54423836"/>
<dbReference type="EMBL" id="ML975164">
    <property type="protein sequence ID" value="KAF1810729.1"/>
    <property type="molecule type" value="Genomic_DNA"/>
</dbReference>
<evidence type="ECO:0000313" key="3">
    <source>
        <dbReference type="RefSeq" id="XP_033532360.1"/>
    </source>
</evidence>
<proteinExistence type="predicted"/>
<organism evidence="1">
    <name type="scientific">Eremomyces bilateralis CBS 781.70</name>
    <dbReference type="NCBI Taxonomy" id="1392243"/>
    <lineage>
        <taxon>Eukaryota</taxon>
        <taxon>Fungi</taxon>
        <taxon>Dikarya</taxon>
        <taxon>Ascomycota</taxon>
        <taxon>Pezizomycotina</taxon>
        <taxon>Dothideomycetes</taxon>
        <taxon>Dothideomycetes incertae sedis</taxon>
        <taxon>Eremomycetales</taxon>
        <taxon>Eremomycetaceae</taxon>
        <taxon>Eremomyces</taxon>
    </lineage>
</organism>
<evidence type="ECO:0000313" key="2">
    <source>
        <dbReference type="Proteomes" id="UP000504638"/>
    </source>
</evidence>
<protein>
    <submittedName>
        <fullName evidence="1 3">Uncharacterized protein</fullName>
    </submittedName>
</protein>
<dbReference type="RefSeq" id="XP_033532360.1">
    <property type="nucleotide sequence ID" value="XM_033683266.1"/>
</dbReference>
<evidence type="ECO:0000313" key="1">
    <source>
        <dbReference type="EMBL" id="KAF1810729.1"/>
    </source>
</evidence>
<dbReference type="AlphaFoldDB" id="A0A6G1FYU4"/>
<reference evidence="1 3" key="1">
    <citation type="submission" date="2020-01" db="EMBL/GenBank/DDBJ databases">
        <authorList>
            <consortium name="DOE Joint Genome Institute"/>
            <person name="Haridas S."/>
            <person name="Albert R."/>
            <person name="Binder M."/>
            <person name="Bloem J."/>
            <person name="Labutti K."/>
            <person name="Salamov A."/>
            <person name="Andreopoulos B."/>
            <person name="Baker S.E."/>
            <person name="Barry K."/>
            <person name="Bills G."/>
            <person name="Bluhm B.H."/>
            <person name="Cannon C."/>
            <person name="Castanera R."/>
            <person name="Culley D.E."/>
            <person name="Daum C."/>
            <person name="Ezra D."/>
            <person name="Gonzalez J.B."/>
            <person name="Henrissat B."/>
            <person name="Kuo A."/>
            <person name="Liang C."/>
            <person name="Lipzen A."/>
            <person name="Lutzoni F."/>
            <person name="Magnuson J."/>
            <person name="Mondo S."/>
            <person name="Nolan M."/>
            <person name="Ohm R."/>
            <person name="Pangilinan J."/>
            <person name="Park H.-J."/>
            <person name="Ramirez L."/>
            <person name="Alfaro M."/>
            <person name="Sun H."/>
            <person name="Tritt A."/>
            <person name="Yoshinaga Y."/>
            <person name="Zwiers L.-H."/>
            <person name="Turgeon B.G."/>
            <person name="Goodwin S.B."/>
            <person name="Spatafora J.W."/>
            <person name="Crous P.W."/>
            <person name="Grigoriev I.V."/>
        </authorList>
    </citation>
    <scope>NUCLEOTIDE SEQUENCE</scope>
    <source>
        <strain evidence="1 3">CBS 781.70</strain>
    </source>
</reference>